<gene>
    <name evidence="2" type="ORF">NS354_06095</name>
</gene>
<dbReference type="Pfam" id="PF01869">
    <property type="entry name" value="BcrAD_BadFG"/>
    <property type="match status" value="1"/>
</dbReference>
<sequence>MKLIGIDIGGTYTRVRVADSDSTKVADARLPTSGWLAPAGLRDSEGAGILLSHARALGADQHAALTVGAHGCDSEAQIQAFRAALEVHHLGPLLVLNDALLVGPAAGYTDAVGIIAGTGSIVVGRTPDGKHLTAGGYGWMIGDPGSAPGIARESMRAVQREHDTGKRPGLLARRLMEHFAASTVDDLSLVFTHSATMHRWAEAAPVIFTAASDGSHLARRVIGTAADELATSVGDVLGRQARADAIVAAGGVVTAQPLLQSELGRALTDQGIDLPFVVLHDEPVAGAIALARTLI</sequence>
<dbReference type="PANTHER" id="PTHR43190:SF3">
    <property type="entry name" value="N-ACETYL-D-GLUCOSAMINE KINASE"/>
    <property type="match status" value="1"/>
</dbReference>
<dbReference type="PANTHER" id="PTHR43190">
    <property type="entry name" value="N-ACETYL-D-GLUCOSAMINE KINASE"/>
    <property type="match status" value="1"/>
</dbReference>
<dbReference type="InterPro" id="IPR002731">
    <property type="entry name" value="ATPase_BadF"/>
</dbReference>
<dbReference type="InterPro" id="IPR052519">
    <property type="entry name" value="Euk-type_GlcNAc_Kinase"/>
</dbReference>
<name>A0A147EP66_9MICO</name>
<dbReference type="InterPro" id="IPR043129">
    <property type="entry name" value="ATPase_NBD"/>
</dbReference>
<protein>
    <recommendedName>
        <fullName evidence="1">ATPase BadF/BadG/BcrA/BcrD type domain-containing protein</fullName>
    </recommendedName>
</protein>
<dbReference type="OrthoDB" id="8701357at2"/>
<dbReference type="AlphaFoldDB" id="A0A147EP66"/>
<evidence type="ECO:0000313" key="2">
    <source>
        <dbReference type="EMBL" id="KTR86154.1"/>
    </source>
</evidence>
<dbReference type="Gene3D" id="3.30.420.40">
    <property type="match status" value="2"/>
</dbReference>
<accession>A0A147EP66</accession>
<dbReference type="RefSeq" id="WP_058593690.1">
    <property type="nucleotide sequence ID" value="NZ_LDRK01000027.1"/>
</dbReference>
<feature type="domain" description="ATPase BadF/BadG/BcrA/BcrD type" evidence="1">
    <location>
        <begin position="4"/>
        <end position="270"/>
    </location>
</feature>
<dbReference type="PATRIC" id="fig|1079994.3.peg.1310"/>
<dbReference type="EMBL" id="LDRK01000027">
    <property type="protein sequence ID" value="KTR86154.1"/>
    <property type="molecule type" value="Genomic_DNA"/>
</dbReference>
<dbReference type="Proteomes" id="UP000070810">
    <property type="component" value="Unassembled WGS sequence"/>
</dbReference>
<comment type="caution">
    <text evidence="2">The sequence shown here is derived from an EMBL/GenBank/DDBJ whole genome shotgun (WGS) entry which is preliminary data.</text>
</comment>
<keyword evidence="3" id="KW-1185">Reference proteome</keyword>
<evidence type="ECO:0000313" key="3">
    <source>
        <dbReference type="Proteomes" id="UP000070810"/>
    </source>
</evidence>
<proteinExistence type="predicted"/>
<evidence type="ECO:0000259" key="1">
    <source>
        <dbReference type="Pfam" id="PF01869"/>
    </source>
</evidence>
<organism evidence="2 3">
    <name type="scientific">Leucobacter chromiiresistens</name>
    <dbReference type="NCBI Taxonomy" id="1079994"/>
    <lineage>
        <taxon>Bacteria</taxon>
        <taxon>Bacillati</taxon>
        <taxon>Actinomycetota</taxon>
        <taxon>Actinomycetes</taxon>
        <taxon>Micrococcales</taxon>
        <taxon>Microbacteriaceae</taxon>
        <taxon>Leucobacter</taxon>
    </lineage>
</organism>
<dbReference type="SUPFAM" id="SSF53067">
    <property type="entry name" value="Actin-like ATPase domain"/>
    <property type="match status" value="2"/>
</dbReference>
<reference evidence="2 3" key="1">
    <citation type="journal article" date="2016" name="Front. Microbiol.">
        <title>Genomic Resource of Rice Seed Associated Bacteria.</title>
        <authorList>
            <person name="Midha S."/>
            <person name="Bansal K."/>
            <person name="Sharma S."/>
            <person name="Kumar N."/>
            <person name="Patil P.P."/>
            <person name="Chaudhry V."/>
            <person name="Patil P.B."/>
        </authorList>
    </citation>
    <scope>NUCLEOTIDE SEQUENCE [LARGE SCALE GENOMIC DNA]</scope>
    <source>
        <strain evidence="2 3">NS354</strain>
    </source>
</reference>